<comment type="caution">
    <text evidence="1">The sequence shown here is derived from an EMBL/GenBank/DDBJ whole genome shotgun (WGS) entry which is preliminary data.</text>
</comment>
<protein>
    <submittedName>
        <fullName evidence="1">Uncharacterized protein</fullName>
    </submittedName>
</protein>
<gene>
    <name evidence="1" type="ORF">DVH24_027056</name>
</gene>
<evidence type="ECO:0000313" key="2">
    <source>
        <dbReference type="Proteomes" id="UP000290289"/>
    </source>
</evidence>
<evidence type="ECO:0000313" key="1">
    <source>
        <dbReference type="EMBL" id="RXH84157.1"/>
    </source>
</evidence>
<organism evidence="1 2">
    <name type="scientific">Malus domestica</name>
    <name type="common">Apple</name>
    <name type="synonym">Pyrus malus</name>
    <dbReference type="NCBI Taxonomy" id="3750"/>
    <lineage>
        <taxon>Eukaryota</taxon>
        <taxon>Viridiplantae</taxon>
        <taxon>Streptophyta</taxon>
        <taxon>Embryophyta</taxon>
        <taxon>Tracheophyta</taxon>
        <taxon>Spermatophyta</taxon>
        <taxon>Magnoliopsida</taxon>
        <taxon>eudicotyledons</taxon>
        <taxon>Gunneridae</taxon>
        <taxon>Pentapetalae</taxon>
        <taxon>rosids</taxon>
        <taxon>fabids</taxon>
        <taxon>Rosales</taxon>
        <taxon>Rosaceae</taxon>
        <taxon>Amygdaloideae</taxon>
        <taxon>Maleae</taxon>
        <taxon>Malus</taxon>
    </lineage>
</organism>
<keyword evidence="2" id="KW-1185">Reference proteome</keyword>
<sequence length="128" mass="14736">MGLRRPITQVGMTQTFKIYERSHFLVLCGTVWYVDGTERSEMRRSVPRLVCLKRVEHAVPLDEFWVNFRSASSPGTTRSTSVEHKIITSPSPSSFSLFPSEGIFALFPVQSRPIRFRSVSSRLHTKRY</sequence>
<dbReference type="AlphaFoldDB" id="A0A498IQ14"/>
<dbReference type="EMBL" id="RDQH01000337">
    <property type="protein sequence ID" value="RXH84157.1"/>
    <property type="molecule type" value="Genomic_DNA"/>
</dbReference>
<accession>A0A498IQ14</accession>
<dbReference type="Proteomes" id="UP000290289">
    <property type="component" value="Chromosome 11"/>
</dbReference>
<name>A0A498IQ14_MALDO</name>
<proteinExistence type="predicted"/>
<reference evidence="1 2" key="1">
    <citation type="submission" date="2018-10" db="EMBL/GenBank/DDBJ databases">
        <title>A high-quality apple genome assembly.</title>
        <authorList>
            <person name="Hu J."/>
        </authorList>
    </citation>
    <scope>NUCLEOTIDE SEQUENCE [LARGE SCALE GENOMIC DNA]</scope>
    <source>
        <strain evidence="2">cv. HFTH1</strain>
        <tissue evidence="1">Young leaf</tissue>
    </source>
</reference>